<gene>
    <name evidence="3" type="ORF">DFQ27_008326</name>
</gene>
<reference evidence="3" key="1">
    <citation type="journal article" date="2020" name="Fungal Divers.">
        <title>Resolving the Mortierellaceae phylogeny through synthesis of multi-gene phylogenetics and phylogenomics.</title>
        <authorList>
            <person name="Vandepol N."/>
            <person name="Liber J."/>
            <person name="Desiro A."/>
            <person name="Na H."/>
            <person name="Kennedy M."/>
            <person name="Barry K."/>
            <person name="Grigoriev I.V."/>
            <person name="Miller A.N."/>
            <person name="O'Donnell K."/>
            <person name="Stajich J.E."/>
            <person name="Bonito G."/>
        </authorList>
    </citation>
    <scope>NUCLEOTIDE SEQUENCE</scope>
    <source>
        <strain evidence="3">BC1065</strain>
    </source>
</reference>
<evidence type="ECO:0000256" key="1">
    <source>
        <dbReference type="SAM" id="MobiDB-lite"/>
    </source>
</evidence>
<evidence type="ECO:0000256" key="2">
    <source>
        <dbReference type="SAM" id="SignalP"/>
    </source>
</evidence>
<dbReference type="PANTHER" id="PTHR36182:SF1">
    <property type="entry name" value="PROTEIN, PUTATIVE (AFU_ORTHOLOGUE AFUA_6G10930)-RELATED"/>
    <property type="match status" value="1"/>
</dbReference>
<feature type="chain" id="PRO_5040424286" description="Lytic polysaccharide monooxygenase" evidence="2">
    <location>
        <begin position="20"/>
        <end position="219"/>
    </location>
</feature>
<keyword evidence="2" id="KW-0732">Signal</keyword>
<dbReference type="Proteomes" id="UP000807716">
    <property type="component" value="Unassembled WGS sequence"/>
</dbReference>
<sequence>MKLTSTVVLLAALVASASAHIAMMRPTPRGGYGTKDYNGRVHVYIGFKGQKYPCGGYPRGPVTKMKAGEVIPVLFWTPGITDTKKIPTKKLKPARHGGGFCEFSLSRDGGKSFQVIGSYSYSCPDVYYSWPVRIPRNIPDCKERGKCLFAWSWTAHLVAQFYHNCADVEISGVKKGKWPTKSIQLYNFKPHPRKTFPGDGKSHDKGSGPNQDEMKKNLK</sequence>
<keyword evidence="4" id="KW-1185">Reference proteome</keyword>
<dbReference type="AlphaFoldDB" id="A0A9P6TYW0"/>
<comment type="caution">
    <text evidence="3">The sequence shown here is derived from an EMBL/GenBank/DDBJ whole genome shotgun (WGS) entry which is preliminary data.</text>
</comment>
<evidence type="ECO:0000313" key="3">
    <source>
        <dbReference type="EMBL" id="KAG0252014.1"/>
    </source>
</evidence>
<dbReference type="PANTHER" id="PTHR36182">
    <property type="entry name" value="PROTEIN, PUTATIVE (AFU_ORTHOLOGUE AFUA_6G10930)-RELATED"/>
    <property type="match status" value="1"/>
</dbReference>
<dbReference type="Gene3D" id="2.70.50.70">
    <property type="match status" value="1"/>
</dbReference>
<feature type="region of interest" description="Disordered" evidence="1">
    <location>
        <begin position="188"/>
        <end position="219"/>
    </location>
</feature>
<proteinExistence type="predicted"/>
<name>A0A9P6TYW0_9FUNG</name>
<feature type="signal peptide" evidence="2">
    <location>
        <begin position="1"/>
        <end position="19"/>
    </location>
</feature>
<dbReference type="OrthoDB" id="2342176at2759"/>
<organism evidence="3 4">
    <name type="scientific">Actinomortierella ambigua</name>
    <dbReference type="NCBI Taxonomy" id="1343610"/>
    <lineage>
        <taxon>Eukaryota</taxon>
        <taxon>Fungi</taxon>
        <taxon>Fungi incertae sedis</taxon>
        <taxon>Mucoromycota</taxon>
        <taxon>Mortierellomycotina</taxon>
        <taxon>Mortierellomycetes</taxon>
        <taxon>Mortierellales</taxon>
        <taxon>Mortierellaceae</taxon>
        <taxon>Actinomortierella</taxon>
    </lineage>
</organism>
<evidence type="ECO:0008006" key="5">
    <source>
        <dbReference type="Google" id="ProtNLM"/>
    </source>
</evidence>
<accession>A0A9P6TYW0</accession>
<evidence type="ECO:0000313" key="4">
    <source>
        <dbReference type="Proteomes" id="UP000807716"/>
    </source>
</evidence>
<protein>
    <recommendedName>
        <fullName evidence="5">Lytic polysaccharide monooxygenase</fullName>
    </recommendedName>
</protein>
<feature type="compositionally biased region" description="Basic and acidic residues" evidence="1">
    <location>
        <begin position="200"/>
        <end position="219"/>
    </location>
</feature>
<dbReference type="EMBL" id="JAAAJB010000697">
    <property type="protein sequence ID" value="KAG0252014.1"/>
    <property type="molecule type" value="Genomic_DNA"/>
</dbReference>